<accession>A0A8C5CIX1</accession>
<keyword evidence="7 17" id="KW-0863">Zinc-finger</keyword>
<evidence type="ECO:0000256" key="12">
    <source>
        <dbReference type="ARBA" id="ARBA00023004"/>
    </source>
</evidence>
<feature type="region of interest" description="Disordered" evidence="18">
    <location>
        <begin position="635"/>
        <end position="701"/>
    </location>
</feature>
<keyword evidence="22" id="KW-1185">Reference proteome</keyword>
<keyword evidence="14" id="KW-0804">Transcription</keyword>
<evidence type="ECO:0000256" key="1">
    <source>
        <dbReference type="ARBA" id="ARBA00001954"/>
    </source>
</evidence>
<dbReference type="GeneTree" id="ENSGT00940000155484"/>
<dbReference type="InterPro" id="IPR003347">
    <property type="entry name" value="JmjC_dom"/>
</dbReference>
<feature type="compositionally biased region" description="Low complexity" evidence="18">
    <location>
        <begin position="689"/>
        <end position="698"/>
    </location>
</feature>
<dbReference type="Gene3D" id="3.80.10.10">
    <property type="entry name" value="Ribonuclease Inhibitor"/>
    <property type="match status" value="1"/>
</dbReference>
<evidence type="ECO:0000256" key="15">
    <source>
        <dbReference type="ARBA" id="ARBA00023242"/>
    </source>
</evidence>
<evidence type="ECO:0000313" key="21">
    <source>
        <dbReference type="Ensembl" id="ENSGMOP00000061094.1"/>
    </source>
</evidence>
<dbReference type="Pfam" id="PF12937">
    <property type="entry name" value="F-box-like"/>
    <property type="match status" value="1"/>
</dbReference>
<comment type="subcellular location">
    <subcellularLocation>
        <location evidence="2">Nucleus</location>
    </subcellularLocation>
</comment>
<feature type="compositionally biased region" description="Basic residues" evidence="18">
    <location>
        <begin position="7"/>
        <end position="18"/>
    </location>
</feature>
<dbReference type="InterPro" id="IPR001810">
    <property type="entry name" value="F-box_dom"/>
</dbReference>
<evidence type="ECO:0000256" key="13">
    <source>
        <dbReference type="ARBA" id="ARBA00023015"/>
    </source>
</evidence>
<evidence type="ECO:0000313" key="22">
    <source>
        <dbReference type="Proteomes" id="UP000694546"/>
    </source>
</evidence>
<comment type="cofactor">
    <cofactor evidence="1">
        <name>Fe(2+)</name>
        <dbReference type="ChEBI" id="CHEBI:29033"/>
    </cofactor>
</comment>
<keyword evidence="8" id="KW-0862">Zinc</keyword>
<keyword evidence="15" id="KW-0539">Nucleus</keyword>
<keyword evidence="9" id="KW-0156">Chromatin regulator</keyword>
<keyword evidence="12" id="KW-0408">Iron</keyword>
<dbReference type="AlphaFoldDB" id="A0A8C5CIX1"/>
<evidence type="ECO:0000256" key="6">
    <source>
        <dbReference type="ARBA" id="ARBA00022723"/>
    </source>
</evidence>
<dbReference type="GO" id="GO:0008270">
    <property type="term" value="F:zinc ion binding"/>
    <property type="evidence" value="ECO:0007669"/>
    <property type="project" value="UniProtKB-KW"/>
</dbReference>
<evidence type="ECO:0000256" key="18">
    <source>
        <dbReference type="SAM" id="MobiDB-lite"/>
    </source>
</evidence>
<reference evidence="21" key="2">
    <citation type="submission" date="2025-09" db="UniProtKB">
        <authorList>
            <consortium name="Ensembl"/>
        </authorList>
    </citation>
    <scope>IDENTIFICATION</scope>
</reference>
<dbReference type="Pfam" id="PF17811">
    <property type="entry name" value="JHD"/>
    <property type="match status" value="1"/>
</dbReference>
<evidence type="ECO:0000256" key="3">
    <source>
        <dbReference type="ARBA" id="ARBA00008037"/>
    </source>
</evidence>
<proteinExistence type="inferred from homology"/>
<sequence>MEDPHPRYSKRLRTGTRRRYQDDGISDDEIEGKRTFDLDEKLHGDRFNSELIKRMEGKDFTFKYIQREGLRDPIIFEKADGLGIEMPDPDFSVSDVKLFVGSRRIVDVMDVNTQKGIEMSMAQWRRYYDTPPSEREKLYNVISLEFSHTKLENLVKRPASVDLIDWVDNMWPRHLKERQRDSTNAIIDMHYPKVQKYCLMSVQGCFTDFHIDFGGTSVWYHILRGEKVFWLIPPSPQNLETYENWVLSGKQGDIFLGDKCHDCQRIELKQGYTFMIPSGWIHAVYTPEDTLVFGGNFLHSFNIPMQLNIYSIEDRTRVPAKFRYPFYFEMCWYVLERYLYCMTSTSHLTPEFQKYSLGIGEGRPHPPHTNTVSFFLTKDPTDNGAPDGADSEGEEKVITEIAEDEEDCKLEPGGGRRAELTPYELEGLWNLVGKLEELPANKKCVPEGIQDAAALLEVLRQHAADEAKLSYTGEPIVKWPKRPSWYRSPTPPPPVVYRPRAGPSQKPPTPRPLKPVSSLSVLRRRRVRCKRCNGCSRKECGSCQFCHDMRKFGGPGRMKKGCVMRQCLAVRTPEWLIHSGGTQVNKDLPSCWECPKCYRGKGSGSELEAAVARRSTVSNAYKAARALARALIRPPIRTSSTRGEQQLADRHTALPPLRGGPTHKPRVGHPDGSKRPCPGRPDRPSNGASSSSSCSSSSQATPRLPLAALQGGAEVDRDPGMGAPACEREVWVSVFSYLSRADLCVCMAVCKSWHKWCLDKRLWSRIDLSIKRTITPQALTGIIKRQPLILDLSWTNISKKQLGWLIGRLPGLKDLMLSGCSWSSISALSSSSCPLLRSLDLRFADGVKDSQIRDLVTPPGCDNRSQLRSMQWFRLSGLEISDSTLRLVIRHMPQLTRLDLSSCACLTDNSINLLTAVGSSTRNTLTDINLAGCNRLTDTCLKYLRRLSCISLLDLRGCRGVSRKACEAFISELSVNTLYCLSDEKLIQRIS</sequence>
<evidence type="ECO:0000256" key="5">
    <source>
        <dbReference type="ARBA" id="ARBA00022491"/>
    </source>
</evidence>
<keyword evidence="10" id="KW-0223">Dioxygenase</keyword>
<keyword evidence="11" id="KW-0560">Oxidoreductase</keyword>
<dbReference type="InterPro" id="IPR002857">
    <property type="entry name" value="Znf_CXXC"/>
</dbReference>
<evidence type="ECO:0000256" key="17">
    <source>
        <dbReference type="PROSITE-ProRule" id="PRU00509"/>
    </source>
</evidence>
<dbReference type="InterPro" id="IPR050690">
    <property type="entry name" value="JHDM1_Histone_Demethylase"/>
</dbReference>
<dbReference type="InterPro" id="IPR032675">
    <property type="entry name" value="LRR_dom_sf"/>
</dbReference>
<comment type="catalytic activity">
    <reaction evidence="16">
        <text>N(6),N(6)-dimethyl-L-lysyl(36)-[histone H3] + 2 2-oxoglutarate + 2 O2 = L-lysyl(36)-[histone H3] + 2 formaldehyde + 2 succinate + 2 CO2</text>
        <dbReference type="Rhea" id="RHEA:42032"/>
        <dbReference type="Rhea" id="RHEA-COMP:9785"/>
        <dbReference type="Rhea" id="RHEA-COMP:9787"/>
        <dbReference type="ChEBI" id="CHEBI:15379"/>
        <dbReference type="ChEBI" id="CHEBI:16526"/>
        <dbReference type="ChEBI" id="CHEBI:16810"/>
        <dbReference type="ChEBI" id="CHEBI:16842"/>
        <dbReference type="ChEBI" id="CHEBI:29969"/>
        <dbReference type="ChEBI" id="CHEBI:30031"/>
        <dbReference type="ChEBI" id="CHEBI:61976"/>
        <dbReference type="EC" id="1.14.11.27"/>
    </reaction>
</comment>
<keyword evidence="13" id="KW-0805">Transcription regulation</keyword>
<evidence type="ECO:0000256" key="16">
    <source>
        <dbReference type="ARBA" id="ARBA00047915"/>
    </source>
</evidence>
<dbReference type="CDD" id="cd22181">
    <property type="entry name" value="F-box_FBXL11"/>
    <property type="match status" value="1"/>
</dbReference>
<dbReference type="GO" id="GO:0140680">
    <property type="term" value="F:histone H3K36me/H3K36me2 demethylase activity"/>
    <property type="evidence" value="ECO:0007669"/>
    <property type="project" value="UniProtKB-EC"/>
</dbReference>
<dbReference type="EC" id="1.14.11.27" evidence="4"/>
<dbReference type="GO" id="GO:0005634">
    <property type="term" value="C:nucleus"/>
    <property type="evidence" value="ECO:0007669"/>
    <property type="project" value="UniProtKB-SubCell"/>
</dbReference>
<organism evidence="21 22">
    <name type="scientific">Gadus morhua</name>
    <name type="common">Atlantic cod</name>
    <dbReference type="NCBI Taxonomy" id="8049"/>
    <lineage>
        <taxon>Eukaryota</taxon>
        <taxon>Metazoa</taxon>
        <taxon>Chordata</taxon>
        <taxon>Craniata</taxon>
        <taxon>Vertebrata</taxon>
        <taxon>Euteleostomi</taxon>
        <taxon>Actinopterygii</taxon>
        <taxon>Neopterygii</taxon>
        <taxon>Teleostei</taxon>
        <taxon>Neoteleostei</taxon>
        <taxon>Acanthomorphata</taxon>
        <taxon>Zeiogadaria</taxon>
        <taxon>Gadariae</taxon>
        <taxon>Gadiformes</taxon>
        <taxon>Gadoidei</taxon>
        <taxon>Gadidae</taxon>
        <taxon>Gadus</taxon>
    </lineage>
</organism>
<dbReference type="PROSITE" id="PS51058">
    <property type="entry name" value="ZF_CXXC"/>
    <property type="match status" value="1"/>
</dbReference>
<evidence type="ECO:0000256" key="11">
    <source>
        <dbReference type="ARBA" id="ARBA00023002"/>
    </source>
</evidence>
<dbReference type="SMART" id="SM00558">
    <property type="entry name" value="JmjC"/>
    <property type="match status" value="1"/>
</dbReference>
<dbReference type="Ensembl" id="ENSGMOT00000057201.1">
    <property type="protein sequence ID" value="ENSGMOP00000061094.1"/>
    <property type="gene ID" value="ENSGMOG00000014213.2"/>
</dbReference>
<evidence type="ECO:0000256" key="14">
    <source>
        <dbReference type="ARBA" id="ARBA00023163"/>
    </source>
</evidence>
<evidence type="ECO:0000256" key="9">
    <source>
        <dbReference type="ARBA" id="ARBA00022853"/>
    </source>
</evidence>
<evidence type="ECO:0000259" key="19">
    <source>
        <dbReference type="PROSITE" id="PS51058"/>
    </source>
</evidence>
<evidence type="ECO:0000256" key="10">
    <source>
        <dbReference type="ARBA" id="ARBA00022964"/>
    </source>
</evidence>
<dbReference type="InterPro" id="IPR006553">
    <property type="entry name" value="Leu-rich_rpt_Cys-con_subtyp"/>
</dbReference>
<dbReference type="SUPFAM" id="SSF52047">
    <property type="entry name" value="RNI-like"/>
    <property type="match status" value="1"/>
</dbReference>
<name>A0A8C5CIX1_GADMO</name>
<comment type="similarity">
    <text evidence="3">Belongs to the JHDM1 histone demethylase family.</text>
</comment>
<dbReference type="Gene3D" id="2.60.120.650">
    <property type="entry name" value="Cupin"/>
    <property type="match status" value="1"/>
</dbReference>
<dbReference type="FunFam" id="2.60.120.650:FF:000005">
    <property type="entry name" value="lysine-specific demethylase 2A isoform X1"/>
    <property type="match status" value="1"/>
</dbReference>
<feature type="region of interest" description="Disordered" evidence="18">
    <location>
        <begin position="481"/>
        <end position="517"/>
    </location>
</feature>
<dbReference type="PANTHER" id="PTHR23123">
    <property type="entry name" value="PHD/F-BOX CONTAINING PROTEIN"/>
    <property type="match status" value="1"/>
</dbReference>
<dbReference type="Pfam" id="PF02373">
    <property type="entry name" value="JmjC"/>
    <property type="match status" value="1"/>
</dbReference>
<dbReference type="SMART" id="SM00367">
    <property type="entry name" value="LRR_CC"/>
    <property type="match status" value="4"/>
</dbReference>
<dbReference type="Pfam" id="PF02008">
    <property type="entry name" value="zf-CXXC"/>
    <property type="match status" value="1"/>
</dbReference>
<evidence type="ECO:0000256" key="2">
    <source>
        <dbReference type="ARBA" id="ARBA00004123"/>
    </source>
</evidence>
<keyword evidence="6" id="KW-0479">Metal-binding</keyword>
<feature type="domain" description="CXXC-type" evidence="19">
    <location>
        <begin position="522"/>
        <end position="568"/>
    </location>
</feature>
<evidence type="ECO:0000256" key="7">
    <source>
        <dbReference type="ARBA" id="ARBA00022771"/>
    </source>
</evidence>
<gene>
    <name evidence="21" type="primary">kdm2ab</name>
</gene>
<dbReference type="SUPFAM" id="SSF51197">
    <property type="entry name" value="Clavaminate synthase-like"/>
    <property type="match status" value="1"/>
</dbReference>
<keyword evidence="5" id="KW-0678">Repressor</keyword>
<protein>
    <recommendedName>
        <fullName evidence="4">[histone H3]-dimethyl-L-lysine(36) demethylase</fullName>
        <ecNumber evidence="4">1.14.11.27</ecNumber>
    </recommendedName>
</protein>
<feature type="domain" description="JmjC" evidence="20">
    <location>
        <begin position="146"/>
        <end position="314"/>
    </location>
</feature>
<feature type="region of interest" description="Disordered" evidence="18">
    <location>
        <begin position="1"/>
        <end position="24"/>
    </location>
</feature>
<dbReference type="Gene3D" id="1.20.58.1360">
    <property type="match status" value="1"/>
</dbReference>
<dbReference type="Proteomes" id="UP000694546">
    <property type="component" value="Chromosome 10"/>
</dbReference>
<dbReference type="GO" id="GO:0003677">
    <property type="term" value="F:DNA binding"/>
    <property type="evidence" value="ECO:0007669"/>
    <property type="project" value="InterPro"/>
</dbReference>
<dbReference type="PROSITE" id="PS51184">
    <property type="entry name" value="JMJC"/>
    <property type="match status" value="1"/>
</dbReference>
<reference evidence="21" key="1">
    <citation type="submission" date="2025-08" db="UniProtKB">
        <authorList>
            <consortium name="Ensembl"/>
        </authorList>
    </citation>
    <scope>IDENTIFICATION</scope>
</reference>
<evidence type="ECO:0000256" key="8">
    <source>
        <dbReference type="ARBA" id="ARBA00022833"/>
    </source>
</evidence>
<evidence type="ECO:0000256" key="4">
    <source>
        <dbReference type="ARBA" id="ARBA00013246"/>
    </source>
</evidence>
<evidence type="ECO:0000259" key="20">
    <source>
        <dbReference type="PROSITE" id="PS51184"/>
    </source>
</evidence>
<dbReference type="InterPro" id="IPR041070">
    <property type="entry name" value="JHD"/>
</dbReference>